<feature type="transmembrane region" description="Helical" evidence="9">
    <location>
        <begin position="75"/>
        <end position="101"/>
    </location>
</feature>
<dbReference type="InterPro" id="IPR003593">
    <property type="entry name" value="AAA+_ATPase"/>
</dbReference>
<evidence type="ECO:0000256" key="7">
    <source>
        <dbReference type="ARBA" id="ARBA00022989"/>
    </source>
</evidence>
<evidence type="ECO:0000256" key="2">
    <source>
        <dbReference type="ARBA" id="ARBA00022448"/>
    </source>
</evidence>
<evidence type="ECO:0000256" key="4">
    <source>
        <dbReference type="ARBA" id="ARBA00022692"/>
    </source>
</evidence>
<dbReference type="InterPro" id="IPR036640">
    <property type="entry name" value="ABC1_TM_sf"/>
</dbReference>
<dbReference type="InterPro" id="IPR003439">
    <property type="entry name" value="ABC_transporter-like_ATP-bd"/>
</dbReference>
<organism evidence="12">
    <name type="scientific">Paenibacillus ihbetae</name>
    <dbReference type="NCBI Taxonomy" id="1870820"/>
    <lineage>
        <taxon>Bacteria</taxon>
        <taxon>Bacillati</taxon>
        <taxon>Bacillota</taxon>
        <taxon>Bacilli</taxon>
        <taxon>Bacillales</taxon>
        <taxon>Paenibacillaceae</taxon>
        <taxon>Paenibacillus</taxon>
    </lineage>
</organism>
<evidence type="ECO:0000256" key="6">
    <source>
        <dbReference type="ARBA" id="ARBA00022840"/>
    </source>
</evidence>
<evidence type="ECO:0000256" key="5">
    <source>
        <dbReference type="ARBA" id="ARBA00022741"/>
    </source>
</evidence>
<keyword evidence="4 9" id="KW-0812">Transmembrane</keyword>
<keyword evidence="5" id="KW-0547">Nucleotide-binding</keyword>
<feature type="transmembrane region" description="Helical" evidence="9">
    <location>
        <begin position="151"/>
        <end position="171"/>
    </location>
</feature>
<dbReference type="PROSITE" id="PS50893">
    <property type="entry name" value="ABC_TRANSPORTER_2"/>
    <property type="match status" value="1"/>
</dbReference>
<proteinExistence type="predicted"/>
<dbReference type="PROSITE" id="PS50929">
    <property type="entry name" value="ABC_TM1F"/>
    <property type="match status" value="1"/>
</dbReference>
<comment type="subcellular location">
    <subcellularLocation>
        <location evidence="1">Cell membrane</location>
        <topology evidence="1">Multi-pass membrane protein</topology>
    </subcellularLocation>
</comment>
<keyword evidence="6" id="KW-0067">ATP-binding</keyword>
<feature type="transmembrane region" description="Helical" evidence="9">
    <location>
        <begin position="292"/>
        <end position="313"/>
    </location>
</feature>
<keyword evidence="2" id="KW-0813">Transport</keyword>
<evidence type="ECO:0000256" key="1">
    <source>
        <dbReference type="ARBA" id="ARBA00004651"/>
    </source>
</evidence>
<feature type="domain" description="ABC transmembrane type-1" evidence="11">
    <location>
        <begin position="39"/>
        <end position="318"/>
    </location>
</feature>
<dbReference type="KEGG" id="pib:BBD41_21985"/>
<dbReference type="InterPro" id="IPR017871">
    <property type="entry name" value="ABC_transporter-like_CS"/>
</dbReference>
<dbReference type="FunFam" id="3.40.50.300:FF:000221">
    <property type="entry name" value="Multidrug ABC transporter ATP-binding protein"/>
    <property type="match status" value="1"/>
</dbReference>
<dbReference type="Gene3D" id="1.20.1560.10">
    <property type="entry name" value="ABC transporter type 1, transmembrane domain"/>
    <property type="match status" value="1"/>
</dbReference>
<evidence type="ECO:0000256" key="9">
    <source>
        <dbReference type="SAM" id="Phobius"/>
    </source>
</evidence>
<dbReference type="GO" id="GO:0016887">
    <property type="term" value="F:ATP hydrolysis activity"/>
    <property type="evidence" value="ECO:0007669"/>
    <property type="project" value="InterPro"/>
</dbReference>
<dbReference type="GO" id="GO:0005886">
    <property type="term" value="C:plasma membrane"/>
    <property type="evidence" value="ECO:0007669"/>
    <property type="project" value="UniProtKB-SubCell"/>
</dbReference>
<reference evidence="12" key="1">
    <citation type="submission" date="2016-08" db="EMBL/GenBank/DDBJ databases">
        <title>Complete Genome Seqeunce of Paenibacillus sp. nov. IHBB 9852 from high altitute lake of Indian trans-Himalayas.</title>
        <authorList>
            <person name="Kiran S."/>
            <person name="Swarnkar M.K."/>
            <person name="Rana A."/>
            <person name="Tewari R."/>
            <person name="Gulati A."/>
        </authorList>
    </citation>
    <scope>NUCLEOTIDE SEQUENCE [LARGE SCALE GENOMIC DNA]</scope>
    <source>
        <strain evidence="12">IHBB 9852</strain>
    </source>
</reference>
<dbReference type="AlphaFoldDB" id="A0A1B2E4X6"/>
<dbReference type="EMBL" id="CP016809">
    <property type="protein sequence ID" value="ANY75020.1"/>
    <property type="molecule type" value="Genomic_DNA"/>
</dbReference>
<dbReference type="InterPro" id="IPR027417">
    <property type="entry name" value="P-loop_NTPase"/>
</dbReference>
<evidence type="ECO:0000256" key="3">
    <source>
        <dbReference type="ARBA" id="ARBA00022475"/>
    </source>
</evidence>
<accession>A0A1B2E4X6</accession>
<dbReference type="Pfam" id="PF00664">
    <property type="entry name" value="ABC_membrane"/>
    <property type="match status" value="1"/>
</dbReference>
<keyword evidence="7 9" id="KW-1133">Transmembrane helix</keyword>
<evidence type="ECO:0000259" key="10">
    <source>
        <dbReference type="PROSITE" id="PS50893"/>
    </source>
</evidence>
<keyword evidence="8 9" id="KW-0472">Membrane</keyword>
<sequence length="593" mass="65186">MGIGTEQNAAEEKGKVTRTTVRYFTGLLQAAGMPKLVLAAAILLSLVGAVTGLVVPLITGQFIDSFSADSFNLRMVAFLAALFLLEAAASGLSYYMLAYVGNQMVNKIRKRLWTKVLSLPVPFFDRQRSAETMSRVTNDTNEIKTLITDHLIAFCSNLLTVIGAVAILFYLDWQMTLIILVAVPVGFGILMPIGGKMYKISISMYGQLAQLSAMLTQVISEIRLVKASNAERKEEKSGFGDMDSLYRFGMKEARINAVLVPLMSMVMVVLLVVIIGYGGVRVSSGALSAGELVSFILLLFQIMFPFSQFATFYSQLQKVMAATERLRLILEYRSEGDDRAVRPAPEGHRDLRFEDVTFAYHEGETILSEVTFSIPAKKVTALVGPSGSGKTTVFSLIERFYAPSGGDIVFGSESIRDYSLDSWRRKIGYVSQDSPLMTGSIRDNIVYGREEPVTDEEVAEAARLAYAQGFIESLPRGYETEVGERGIQLSGGQRQRVAIARALLRQPDILLLDEATASLDSHSEHEVQKALGNLMIERTTVVIAHRLSTVVAADQIIVLEHGRVTGSGTHEELLDSHPSYAEWAKKQFQAGEQ</sequence>
<feature type="domain" description="ABC transporter" evidence="10">
    <location>
        <begin position="351"/>
        <end position="586"/>
    </location>
</feature>
<dbReference type="SUPFAM" id="SSF52540">
    <property type="entry name" value="P-loop containing nucleoside triphosphate hydrolases"/>
    <property type="match status" value="1"/>
</dbReference>
<protein>
    <submittedName>
        <fullName evidence="12">Multidrug ABC transporter permease</fullName>
    </submittedName>
</protein>
<evidence type="ECO:0000259" key="11">
    <source>
        <dbReference type="PROSITE" id="PS50929"/>
    </source>
</evidence>
<feature type="transmembrane region" description="Helical" evidence="9">
    <location>
        <begin position="36"/>
        <end position="63"/>
    </location>
</feature>
<evidence type="ECO:0000313" key="12">
    <source>
        <dbReference type="EMBL" id="ANY75020.1"/>
    </source>
</evidence>
<name>A0A1B2E4X6_9BACL</name>
<dbReference type="SUPFAM" id="SSF90123">
    <property type="entry name" value="ABC transporter transmembrane region"/>
    <property type="match status" value="1"/>
</dbReference>
<dbReference type="PROSITE" id="PS00211">
    <property type="entry name" value="ABC_TRANSPORTER_1"/>
    <property type="match status" value="1"/>
</dbReference>
<dbReference type="PANTHER" id="PTHR43394">
    <property type="entry name" value="ATP-DEPENDENT PERMEASE MDL1, MITOCHONDRIAL"/>
    <property type="match status" value="1"/>
</dbReference>
<dbReference type="Gene3D" id="3.40.50.300">
    <property type="entry name" value="P-loop containing nucleotide triphosphate hydrolases"/>
    <property type="match status" value="1"/>
</dbReference>
<dbReference type="RefSeq" id="WP_099478753.1">
    <property type="nucleotide sequence ID" value="NZ_CP016809.1"/>
</dbReference>
<dbReference type="InterPro" id="IPR011527">
    <property type="entry name" value="ABC1_TM_dom"/>
</dbReference>
<dbReference type="GO" id="GO:0005524">
    <property type="term" value="F:ATP binding"/>
    <property type="evidence" value="ECO:0007669"/>
    <property type="project" value="UniProtKB-KW"/>
</dbReference>
<dbReference type="Pfam" id="PF00005">
    <property type="entry name" value="ABC_tran"/>
    <property type="match status" value="1"/>
</dbReference>
<keyword evidence="3" id="KW-1003">Cell membrane</keyword>
<dbReference type="PANTHER" id="PTHR43394:SF1">
    <property type="entry name" value="ATP-BINDING CASSETTE SUB-FAMILY B MEMBER 10, MITOCHONDRIAL"/>
    <property type="match status" value="1"/>
</dbReference>
<dbReference type="SMART" id="SM00382">
    <property type="entry name" value="AAA"/>
    <property type="match status" value="1"/>
</dbReference>
<dbReference type="InterPro" id="IPR039421">
    <property type="entry name" value="Type_1_exporter"/>
</dbReference>
<gene>
    <name evidence="12" type="ORF">BBD41_21985</name>
</gene>
<dbReference type="CDD" id="cd18551">
    <property type="entry name" value="ABC_6TM_LmrA_like"/>
    <property type="match status" value="1"/>
</dbReference>
<feature type="transmembrane region" description="Helical" evidence="9">
    <location>
        <begin position="257"/>
        <end position="280"/>
    </location>
</feature>
<dbReference type="GO" id="GO:0015421">
    <property type="term" value="F:ABC-type oligopeptide transporter activity"/>
    <property type="evidence" value="ECO:0007669"/>
    <property type="project" value="TreeGrafter"/>
</dbReference>
<evidence type="ECO:0000256" key="8">
    <source>
        <dbReference type="ARBA" id="ARBA00023136"/>
    </source>
</evidence>
<feature type="transmembrane region" description="Helical" evidence="9">
    <location>
        <begin position="177"/>
        <end position="195"/>
    </location>
</feature>